<name>A0A3M2UYG6_PSEYM</name>
<comment type="caution">
    <text evidence="1">The sequence shown here is derived from an EMBL/GenBank/DDBJ whole genome shotgun (WGS) entry which is preliminary data.</text>
</comment>
<evidence type="ECO:0000313" key="1">
    <source>
        <dbReference type="EMBL" id="RML31991.1"/>
    </source>
</evidence>
<sequence length="35" mass="3702">MIIAVDLLIKELGTDGARSFIGQVLSRYAAAKLPA</sequence>
<organism evidence="1 2">
    <name type="scientific">Pseudomonas syringae pv. maculicola</name>
    <dbReference type="NCBI Taxonomy" id="59511"/>
    <lineage>
        <taxon>Bacteria</taxon>
        <taxon>Pseudomonadati</taxon>
        <taxon>Pseudomonadota</taxon>
        <taxon>Gammaproteobacteria</taxon>
        <taxon>Pseudomonadales</taxon>
        <taxon>Pseudomonadaceae</taxon>
        <taxon>Pseudomonas</taxon>
    </lineage>
</organism>
<evidence type="ECO:0000313" key="2">
    <source>
        <dbReference type="Proteomes" id="UP000282378"/>
    </source>
</evidence>
<gene>
    <name evidence="1" type="ORF">APX70_04242</name>
</gene>
<accession>A0A3M2UYG6</accession>
<dbReference type="EMBL" id="RBNL01004428">
    <property type="protein sequence ID" value="RML31991.1"/>
    <property type="molecule type" value="Genomic_DNA"/>
</dbReference>
<dbReference type="Proteomes" id="UP000282378">
    <property type="component" value="Unassembled WGS sequence"/>
</dbReference>
<proteinExistence type="predicted"/>
<dbReference type="AlphaFoldDB" id="A0A3M2UYG6"/>
<protein>
    <submittedName>
        <fullName evidence="1">Uncharacterized protein</fullName>
    </submittedName>
</protein>
<reference evidence="1 2" key="1">
    <citation type="submission" date="2018-08" db="EMBL/GenBank/DDBJ databases">
        <title>Recombination of ecologically and evolutionarily significant loci maintains genetic cohesion in the Pseudomonas syringae species complex.</title>
        <authorList>
            <person name="Dillon M."/>
            <person name="Thakur S."/>
            <person name="Almeida R.N.D."/>
            <person name="Weir B.S."/>
            <person name="Guttman D.S."/>
        </authorList>
    </citation>
    <scope>NUCLEOTIDE SEQUENCE [LARGE SCALE GENOMIC DNA]</scope>
    <source>
        <strain evidence="1 2">88_10</strain>
    </source>
</reference>